<proteinExistence type="predicted"/>
<organism evidence="1 2">
    <name type="scientific">Desulfosarcina ovata subsp. ovata</name>
    <dbReference type="NCBI Taxonomy" id="2752305"/>
    <lineage>
        <taxon>Bacteria</taxon>
        <taxon>Pseudomonadati</taxon>
        <taxon>Thermodesulfobacteriota</taxon>
        <taxon>Desulfobacteria</taxon>
        <taxon>Desulfobacterales</taxon>
        <taxon>Desulfosarcinaceae</taxon>
        <taxon>Desulfosarcina</taxon>
    </lineage>
</organism>
<evidence type="ECO:0000313" key="1">
    <source>
        <dbReference type="EMBL" id="BBO88183.1"/>
    </source>
</evidence>
<gene>
    <name evidence="1" type="ORF">DSCOOX_13630</name>
</gene>
<sequence length="219" mass="25616">MKKIIEFFKRQSGDQLPTDTFLKTWQGHKRTFVLSVLKGGETLIRLKITDADEQKQFYMQEGELRKSYEYIMSETSPIESPGFSLFEYRNFTAAIYFFEKVLPELESIPTKVAIAIEDELFRIIPLVLEDVATHNTKFDIDNAKILGRKKRRFAQNRGLRRKSDQRTQAVLNVKKKHPEWKPKYIAEHLIGEWIEAGKNGPKPYAKSKIYDIFKEHGLS</sequence>
<reference evidence="1 2" key="1">
    <citation type="submission" date="2019-11" db="EMBL/GenBank/DDBJ databases">
        <title>Comparative genomics of hydrocarbon-degrading Desulfosarcina strains.</title>
        <authorList>
            <person name="Watanabe M."/>
            <person name="Kojima H."/>
            <person name="Fukui M."/>
        </authorList>
    </citation>
    <scope>NUCLEOTIDE SEQUENCE [LARGE SCALE GENOMIC DNA]</scope>
    <source>
        <strain evidence="2">oXyS1</strain>
    </source>
</reference>
<accession>A0A5K8A6C7</accession>
<evidence type="ECO:0000313" key="2">
    <source>
        <dbReference type="Proteomes" id="UP000422108"/>
    </source>
</evidence>
<name>A0A5K8A6C7_9BACT</name>
<dbReference type="EMBL" id="AP021879">
    <property type="protein sequence ID" value="BBO88183.1"/>
    <property type="molecule type" value="Genomic_DNA"/>
</dbReference>
<dbReference type="AlphaFoldDB" id="A0A5K8A6C7"/>
<protein>
    <submittedName>
        <fullName evidence="1">Uncharacterized protein</fullName>
    </submittedName>
</protein>
<dbReference type="Proteomes" id="UP000422108">
    <property type="component" value="Chromosome"/>
</dbReference>
<dbReference type="RefSeq" id="WP_155309512.1">
    <property type="nucleotide sequence ID" value="NZ_AP021879.1"/>
</dbReference>
<keyword evidence="2" id="KW-1185">Reference proteome</keyword>